<comment type="caution">
    <text evidence="1">The sequence shown here is derived from an EMBL/GenBank/DDBJ whole genome shotgun (WGS) entry which is preliminary data.</text>
</comment>
<reference evidence="1 2" key="1">
    <citation type="journal article" date="2018" name="Evol. Lett.">
        <title>Horizontal gene cluster transfer increased hallucinogenic mushroom diversity.</title>
        <authorList>
            <person name="Reynolds H.T."/>
            <person name="Vijayakumar V."/>
            <person name="Gluck-Thaler E."/>
            <person name="Korotkin H.B."/>
            <person name="Matheny P.B."/>
            <person name="Slot J.C."/>
        </authorList>
    </citation>
    <scope>NUCLEOTIDE SEQUENCE [LARGE SCALE GENOMIC DNA]</scope>
    <source>
        <strain evidence="1 2">2631</strain>
    </source>
</reference>
<evidence type="ECO:0000313" key="1">
    <source>
        <dbReference type="EMBL" id="PPQ92928.1"/>
    </source>
</evidence>
<sequence length="195" mass="20635">MLLSPFDFALPPDSLPPLLSAVPAPVMPDSNMDIVDAHGEPWEPTNYSSTKVPLPGHFVEPMRSFLIVTVGAWVGIKPWDASIDIEALLRDPGSEVKHVASWDEAVAWYRNRYQADGIHILPASLAPVVPAPPPTLPVAPPPPVIPAAPAPPATIISQPTVASRKHTFVPLNIIPPPPSYALSSHVAASSSALAS</sequence>
<dbReference type="AlphaFoldDB" id="A0A409XQB5"/>
<dbReference type="EMBL" id="NHYD01000902">
    <property type="protein sequence ID" value="PPQ92928.1"/>
    <property type="molecule type" value="Genomic_DNA"/>
</dbReference>
<dbReference type="Proteomes" id="UP000283269">
    <property type="component" value="Unassembled WGS sequence"/>
</dbReference>
<protein>
    <submittedName>
        <fullName evidence="1">Uncharacterized protein</fullName>
    </submittedName>
</protein>
<evidence type="ECO:0000313" key="2">
    <source>
        <dbReference type="Proteomes" id="UP000283269"/>
    </source>
</evidence>
<keyword evidence="2" id="KW-1185">Reference proteome</keyword>
<organism evidence="1 2">
    <name type="scientific">Psilocybe cyanescens</name>
    <dbReference type="NCBI Taxonomy" id="93625"/>
    <lineage>
        <taxon>Eukaryota</taxon>
        <taxon>Fungi</taxon>
        <taxon>Dikarya</taxon>
        <taxon>Basidiomycota</taxon>
        <taxon>Agaricomycotina</taxon>
        <taxon>Agaricomycetes</taxon>
        <taxon>Agaricomycetidae</taxon>
        <taxon>Agaricales</taxon>
        <taxon>Agaricineae</taxon>
        <taxon>Strophariaceae</taxon>
        <taxon>Psilocybe</taxon>
    </lineage>
</organism>
<name>A0A409XQB5_PSICY</name>
<proteinExistence type="predicted"/>
<dbReference type="InParanoid" id="A0A409XQB5"/>
<accession>A0A409XQB5</accession>
<gene>
    <name evidence="1" type="ORF">CVT25_006689</name>
</gene>